<dbReference type="GO" id="GO:0030246">
    <property type="term" value="F:carbohydrate binding"/>
    <property type="evidence" value="ECO:0007669"/>
    <property type="project" value="UniProtKB-KW"/>
</dbReference>
<feature type="chain" id="PRO_5017083263" evidence="1">
    <location>
        <begin position="21"/>
        <end position="122"/>
    </location>
</feature>
<comment type="caution">
    <text evidence="2">The sequence shown here is derived from an EMBL/GenBank/DDBJ whole genome shotgun (WGS) entry which is preliminary data.</text>
</comment>
<gene>
    <name evidence="2" type="primary">AGBL_1</name>
    <name evidence="2" type="ORF">Hypma_008263</name>
</gene>
<dbReference type="CDD" id="cd22811">
    <property type="entry name" value="agbl-like"/>
    <property type="match status" value="1"/>
</dbReference>
<sequence length="122" mass="12668">MHFTAIVLTAVAICVPAASAAATCWKTSKCSPCESANSMYSFATSYCNNYHNPGFAKHGVASASSTGGWSSQTSCTNAFQGIISQCFGKNNGGVFDAEAHMTVSFCNCEIAKEAETAGEIEA</sequence>
<keyword evidence="1" id="KW-0732">Signal</keyword>
<name>A0A369JYV9_HYPMA</name>
<dbReference type="Proteomes" id="UP000076154">
    <property type="component" value="Unassembled WGS sequence"/>
</dbReference>
<accession>A0A369JYV9</accession>
<proteinExistence type="predicted"/>
<dbReference type="InParanoid" id="A0A369JYV9"/>
<evidence type="ECO:0000313" key="2">
    <source>
        <dbReference type="EMBL" id="RDB24624.1"/>
    </source>
</evidence>
<keyword evidence="3" id="KW-1185">Reference proteome</keyword>
<organism evidence="2 3">
    <name type="scientific">Hypsizygus marmoreus</name>
    <name type="common">White beech mushroom</name>
    <name type="synonym">Agaricus marmoreus</name>
    <dbReference type="NCBI Taxonomy" id="39966"/>
    <lineage>
        <taxon>Eukaryota</taxon>
        <taxon>Fungi</taxon>
        <taxon>Dikarya</taxon>
        <taxon>Basidiomycota</taxon>
        <taxon>Agaricomycotina</taxon>
        <taxon>Agaricomycetes</taxon>
        <taxon>Agaricomycetidae</taxon>
        <taxon>Agaricales</taxon>
        <taxon>Tricholomatineae</taxon>
        <taxon>Lyophyllaceae</taxon>
        <taxon>Hypsizygus</taxon>
    </lineage>
</organism>
<dbReference type="EMBL" id="LUEZ02000042">
    <property type="protein sequence ID" value="RDB24624.1"/>
    <property type="molecule type" value="Genomic_DNA"/>
</dbReference>
<dbReference type="InterPro" id="IPR048508">
    <property type="entry name" value="LDL"/>
</dbReference>
<dbReference type="SMR" id="A0A369JYV9"/>
<reference evidence="2" key="1">
    <citation type="submission" date="2018-04" db="EMBL/GenBank/DDBJ databases">
        <title>Whole genome sequencing of Hypsizygus marmoreus.</title>
        <authorList>
            <person name="Choi I.-G."/>
            <person name="Min B."/>
            <person name="Kim J.-G."/>
            <person name="Kim S."/>
            <person name="Oh Y.-L."/>
            <person name="Kong W.-S."/>
            <person name="Park H."/>
            <person name="Jeong J."/>
            <person name="Song E.-S."/>
        </authorList>
    </citation>
    <scope>NUCLEOTIDE SEQUENCE [LARGE SCALE GENOMIC DNA]</scope>
    <source>
        <strain evidence="2">51987-8</strain>
    </source>
</reference>
<dbReference type="Pfam" id="PF21691">
    <property type="entry name" value="LDL"/>
    <property type="match status" value="1"/>
</dbReference>
<evidence type="ECO:0000256" key="1">
    <source>
        <dbReference type="SAM" id="SignalP"/>
    </source>
</evidence>
<dbReference type="AlphaFoldDB" id="A0A369JYV9"/>
<dbReference type="OrthoDB" id="2730350at2759"/>
<protein>
    <submittedName>
        <fullName evidence="2">Alpha-galactosyl-binding lectin</fullName>
    </submittedName>
</protein>
<feature type="signal peptide" evidence="1">
    <location>
        <begin position="1"/>
        <end position="20"/>
    </location>
</feature>
<evidence type="ECO:0000313" key="3">
    <source>
        <dbReference type="Proteomes" id="UP000076154"/>
    </source>
</evidence>